<feature type="region of interest" description="Disordered" evidence="3">
    <location>
        <begin position="377"/>
        <end position="397"/>
    </location>
</feature>
<proteinExistence type="predicted"/>
<dbReference type="Gene3D" id="1.25.40.10">
    <property type="entry name" value="Tetratricopeptide repeat domain"/>
    <property type="match status" value="2"/>
</dbReference>
<dbReference type="Pfam" id="PF12833">
    <property type="entry name" value="HTH_18"/>
    <property type="match status" value="1"/>
</dbReference>
<evidence type="ECO:0000313" key="6">
    <source>
        <dbReference type="EMBL" id="MET3730569.1"/>
    </source>
</evidence>
<protein>
    <submittedName>
        <fullName evidence="6">AraC-like DNA-binding protein</fullName>
    </submittedName>
</protein>
<evidence type="ECO:0000256" key="2">
    <source>
        <dbReference type="ARBA" id="ARBA00023163"/>
    </source>
</evidence>
<reference evidence="6 7" key="1">
    <citation type="submission" date="2024-06" db="EMBL/GenBank/DDBJ databases">
        <title>Genomic Encyclopedia of Type Strains, Phase IV (KMG-IV): sequencing the most valuable type-strain genomes for metagenomic binning, comparative biology and taxonomic classification.</title>
        <authorList>
            <person name="Goeker M."/>
        </authorList>
    </citation>
    <scope>NUCLEOTIDE SEQUENCE [LARGE SCALE GENOMIC DNA]</scope>
    <source>
        <strain evidence="6 7">DSM 29388</strain>
    </source>
</reference>
<evidence type="ECO:0000256" key="4">
    <source>
        <dbReference type="SAM" id="Phobius"/>
    </source>
</evidence>
<feature type="transmembrane region" description="Helical" evidence="4">
    <location>
        <begin position="331"/>
        <end position="350"/>
    </location>
</feature>
<organism evidence="6 7">
    <name type="scientific">Moheibacter stercoris</name>
    <dbReference type="NCBI Taxonomy" id="1628251"/>
    <lineage>
        <taxon>Bacteria</taxon>
        <taxon>Pseudomonadati</taxon>
        <taxon>Bacteroidota</taxon>
        <taxon>Flavobacteriia</taxon>
        <taxon>Flavobacteriales</taxon>
        <taxon>Weeksellaceae</taxon>
        <taxon>Moheibacter</taxon>
    </lineage>
</organism>
<dbReference type="InterPro" id="IPR011990">
    <property type="entry name" value="TPR-like_helical_dom_sf"/>
</dbReference>
<evidence type="ECO:0000256" key="3">
    <source>
        <dbReference type="SAM" id="MobiDB-lite"/>
    </source>
</evidence>
<dbReference type="PROSITE" id="PS01124">
    <property type="entry name" value="HTH_ARAC_FAMILY_2"/>
    <property type="match status" value="1"/>
</dbReference>
<evidence type="ECO:0000256" key="1">
    <source>
        <dbReference type="ARBA" id="ARBA00023015"/>
    </source>
</evidence>
<keyword evidence="4" id="KW-0472">Membrane</keyword>
<dbReference type="SMART" id="SM00342">
    <property type="entry name" value="HTH_ARAC"/>
    <property type="match status" value="1"/>
</dbReference>
<gene>
    <name evidence="6" type="ORF">ABID46_000121</name>
</gene>
<dbReference type="Gene3D" id="1.10.10.60">
    <property type="entry name" value="Homeodomain-like"/>
    <property type="match status" value="2"/>
</dbReference>
<dbReference type="InterPro" id="IPR019734">
    <property type="entry name" value="TPR_rpt"/>
</dbReference>
<evidence type="ECO:0000313" key="7">
    <source>
        <dbReference type="Proteomes" id="UP001549146"/>
    </source>
</evidence>
<dbReference type="SMART" id="SM00028">
    <property type="entry name" value="TPR"/>
    <property type="match status" value="5"/>
</dbReference>
<dbReference type="EMBL" id="JBEPMO010000001">
    <property type="protein sequence ID" value="MET3730569.1"/>
    <property type="molecule type" value="Genomic_DNA"/>
</dbReference>
<dbReference type="Proteomes" id="UP001549146">
    <property type="component" value="Unassembled WGS sequence"/>
</dbReference>
<keyword evidence="7" id="KW-1185">Reference proteome</keyword>
<keyword evidence="4" id="KW-1133">Transmembrane helix</keyword>
<name>A0ABV2LR67_9FLAO</name>
<dbReference type="InterPro" id="IPR018060">
    <property type="entry name" value="HTH_AraC"/>
</dbReference>
<accession>A0ABV2LR67</accession>
<keyword evidence="1" id="KW-0805">Transcription regulation</keyword>
<dbReference type="InterPro" id="IPR009057">
    <property type="entry name" value="Homeodomain-like_sf"/>
</dbReference>
<comment type="caution">
    <text evidence="6">The sequence shown here is derived from an EMBL/GenBank/DDBJ whole genome shotgun (WGS) entry which is preliminary data.</text>
</comment>
<dbReference type="SUPFAM" id="SSF46689">
    <property type="entry name" value="Homeodomain-like"/>
    <property type="match status" value="1"/>
</dbReference>
<feature type="domain" description="HTH araC/xylS-type" evidence="5">
    <location>
        <begin position="415"/>
        <end position="519"/>
    </location>
</feature>
<dbReference type="Pfam" id="PF13424">
    <property type="entry name" value="TPR_12"/>
    <property type="match status" value="1"/>
</dbReference>
<dbReference type="SUPFAM" id="SSF48452">
    <property type="entry name" value="TPR-like"/>
    <property type="match status" value="1"/>
</dbReference>
<evidence type="ECO:0000259" key="5">
    <source>
        <dbReference type="PROSITE" id="PS01124"/>
    </source>
</evidence>
<sequence>MIRLFSIYILLHCSFLKAQDPKEYDSIYRKIYLDISQKDFEKSLHLADSLFHISKTPLFKTKSLMLTATLHQQAGEVKKALKYALDAEKQIQTTDYLDWKARVYGFLATEYRFIGLFSESKKYLDKTEDVTSKVKNESQKKNLMSFIYQEKAYHELEKKNYHESLRFCQLSSQFFDKINSANNISYANNLHLIGLNYYYLNQDSLSLKYYQEALEIVKNHTTSYHYSIVNNAIANVYLDANNLEKAKYYLDEAKTVSQSSNYLHLKVEVLKSFEKYYLKAKDLKKLKETQESRDSLTQLAKTGYTIYLDETFKGLNENTHLIKKKNQNKNVLIALTLFLLLGSLICFLIYRIQKKKEHKKIQQSIKELELKLEMQSKKQGSNPMTVTRSSKTDSQIENENKNKLMTEETEIYLINKLSEFESSTLFLKKNISLTFLASEFGTNTKYLSYIINIHKGKDFNNYINELKIMYIIKKLNEDPQYLLYKISALSEETGFSSQSKFAAAFKKLANVSPSDYIKELRKKYTVIDSNV</sequence>
<keyword evidence="4" id="KW-0812">Transmembrane</keyword>
<keyword evidence="2" id="KW-0804">Transcription</keyword>
<dbReference type="RefSeq" id="WP_354505647.1">
    <property type="nucleotide sequence ID" value="NZ_JBEPMO010000001.1"/>
</dbReference>